<keyword evidence="5 7" id="KW-0472">Membrane</keyword>
<dbReference type="Pfam" id="PF13715">
    <property type="entry name" value="CarbopepD_reg_2"/>
    <property type="match status" value="1"/>
</dbReference>
<evidence type="ECO:0000256" key="1">
    <source>
        <dbReference type="ARBA" id="ARBA00004571"/>
    </source>
</evidence>
<keyword evidence="2 7" id="KW-0813">Transport</keyword>
<dbReference type="InterPro" id="IPR039426">
    <property type="entry name" value="TonB-dep_rcpt-like"/>
</dbReference>
<feature type="chain" id="PRO_5046952313" evidence="8">
    <location>
        <begin position="21"/>
        <end position="1024"/>
    </location>
</feature>
<dbReference type="Proteomes" id="UP001597438">
    <property type="component" value="Unassembled WGS sequence"/>
</dbReference>
<comment type="caution">
    <text evidence="10">The sequence shown here is derived from an EMBL/GenBank/DDBJ whole genome shotgun (WGS) entry which is preliminary data.</text>
</comment>
<evidence type="ECO:0000256" key="8">
    <source>
        <dbReference type="SAM" id="SignalP"/>
    </source>
</evidence>
<evidence type="ECO:0000256" key="3">
    <source>
        <dbReference type="ARBA" id="ARBA00022452"/>
    </source>
</evidence>
<reference evidence="11" key="1">
    <citation type="journal article" date="2019" name="Int. J. Syst. Evol. Microbiol.">
        <title>The Global Catalogue of Microorganisms (GCM) 10K type strain sequencing project: providing services to taxonomists for standard genome sequencing and annotation.</title>
        <authorList>
            <consortium name="The Broad Institute Genomics Platform"/>
            <consortium name="The Broad Institute Genome Sequencing Center for Infectious Disease"/>
            <person name="Wu L."/>
            <person name="Ma J."/>
        </authorList>
    </citation>
    <scope>NUCLEOTIDE SEQUENCE [LARGE SCALE GENOMIC DNA]</scope>
    <source>
        <strain evidence="11">KCTC 52925</strain>
    </source>
</reference>
<accession>A0ABW5X3J2</accession>
<keyword evidence="11" id="KW-1185">Reference proteome</keyword>
<dbReference type="InterPro" id="IPR036942">
    <property type="entry name" value="Beta-barrel_TonB_sf"/>
</dbReference>
<dbReference type="EMBL" id="JBHUOJ010000015">
    <property type="protein sequence ID" value="MFD2833133.1"/>
    <property type="molecule type" value="Genomic_DNA"/>
</dbReference>
<evidence type="ECO:0000313" key="11">
    <source>
        <dbReference type="Proteomes" id="UP001597438"/>
    </source>
</evidence>
<dbReference type="Gene3D" id="2.170.130.10">
    <property type="entry name" value="TonB-dependent receptor, plug domain"/>
    <property type="match status" value="1"/>
</dbReference>
<dbReference type="InterPro" id="IPR037066">
    <property type="entry name" value="Plug_dom_sf"/>
</dbReference>
<dbReference type="RefSeq" id="WP_251740480.1">
    <property type="nucleotide sequence ID" value="NZ_JBHUOJ010000015.1"/>
</dbReference>
<keyword evidence="8" id="KW-0732">Signal</keyword>
<feature type="signal peptide" evidence="8">
    <location>
        <begin position="1"/>
        <end position="20"/>
    </location>
</feature>
<dbReference type="InterPro" id="IPR012910">
    <property type="entry name" value="Plug_dom"/>
</dbReference>
<dbReference type="Gene3D" id="2.40.170.20">
    <property type="entry name" value="TonB-dependent receptor, beta-barrel domain"/>
    <property type="match status" value="1"/>
</dbReference>
<comment type="subcellular location">
    <subcellularLocation>
        <location evidence="1 7">Cell outer membrane</location>
        <topology evidence="1 7">Multi-pass membrane protein</topology>
    </subcellularLocation>
</comment>
<dbReference type="PROSITE" id="PS52016">
    <property type="entry name" value="TONB_DEPENDENT_REC_3"/>
    <property type="match status" value="1"/>
</dbReference>
<dbReference type="Pfam" id="PF07715">
    <property type="entry name" value="Plug"/>
    <property type="match status" value="1"/>
</dbReference>
<dbReference type="InterPro" id="IPR018247">
    <property type="entry name" value="EF_Hand_1_Ca_BS"/>
</dbReference>
<dbReference type="SUPFAM" id="SSF49464">
    <property type="entry name" value="Carboxypeptidase regulatory domain-like"/>
    <property type="match status" value="1"/>
</dbReference>
<keyword evidence="6 7" id="KW-0998">Cell outer membrane</keyword>
<evidence type="ECO:0000259" key="9">
    <source>
        <dbReference type="Pfam" id="PF07715"/>
    </source>
</evidence>
<dbReference type="SUPFAM" id="SSF56935">
    <property type="entry name" value="Porins"/>
    <property type="match status" value="1"/>
</dbReference>
<gene>
    <name evidence="10" type="ORF">ACFSYS_07505</name>
</gene>
<dbReference type="PROSITE" id="PS00018">
    <property type="entry name" value="EF_HAND_1"/>
    <property type="match status" value="1"/>
</dbReference>
<keyword evidence="4 7" id="KW-0812">Transmembrane</keyword>
<dbReference type="InterPro" id="IPR023996">
    <property type="entry name" value="TonB-dep_OMP_SusC/RagA"/>
</dbReference>
<dbReference type="Gene3D" id="2.60.40.1120">
    <property type="entry name" value="Carboxypeptidase-like, regulatory domain"/>
    <property type="match status" value="1"/>
</dbReference>
<protein>
    <submittedName>
        <fullName evidence="10">SusC/RagA family TonB-linked outer membrane protein</fullName>
    </submittedName>
</protein>
<proteinExistence type="inferred from homology"/>
<evidence type="ECO:0000313" key="10">
    <source>
        <dbReference type="EMBL" id="MFD2833133.1"/>
    </source>
</evidence>
<evidence type="ECO:0000256" key="7">
    <source>
        <dbReference type="PROSITE-ProRule" id="PRU01360"/>
    </source>
</evidence>
<sequence length="1024" mass="112617">MKLKLSIVLFLCSFSIMAQKTITGTVTDEENIPLPGVNVIIKDSNVGVVTDFDGNYSIEASESDILEFSYLGFAAQSFQVGDKININVTMAADNEMLDQVVVIGYGTTSKKDLVSSVSSVKAEVLENQPVSRVDQALQGRAAGVEVTSNDGAPGSGSTIRIRGNSSINGNNDPLFVVDGFIVGTGFNLNNLNINDIASIEVLKDATALAIYGTRGASGVVIITTKDGKGQPIGKPTITVNSYVSLDNLANKIDILGGEQYIDYINEAAQFVPGDPVDFNGTSLQLGMRDTSLPLIYENPSEVPTTDWIDVVSQLGVTHNLDVSIMGNSKNTNYYTSLNYFNQKGIIRGSGIERVVFRSNLDYDISDRFKAGFRLNLTGQKKENNKVGFGGIVSGVVPTRTIYDEEGNFTGIHPVTGSLQRNPEADIQLRVDHDLVTNIIANSFFEYELFTDFKLKSTLGITQNFYKSNQYLPGLLPERLLNNNRGGFADIDTNQSKDILNENTFTYKKDLGKHSLNLLGGFTWQKIVSESTSSSADGFPNDVVEYNNLSLGSDPDSYEVNSGYNQRTLVSFLGRLTYSYDSRYVLTLVGRQDGSSVFEKGNKYSFFPSAGIAWNIDEEDFMENVSAINRLKLRASFGKVGEQGVNAYNSFDIFNSQFNYFNENLYPAIILSGPGSEDLQWETTEQLDLGIEIGLLKNRISFEADYYQKTTNDLLLFRDLPNTAGNRILENVGSVENKGFELLLNTINIDKENFQWSSTLTVSQNRSKVLDLGAEEFINIQSTGNQGGSSARLIVGQPMPVFFGAEYLGTYKDPQEIIDDGTQGRSFLGSPRFRDVDGNGTINTADYSVIGSPEADFYGGFRNSFTYKNINLDVFFHGSYGNDIFNVRSQTSFYGRGDENLDNRVLDRYVEGENELSNVPRAGTSTSLFNPNSTLNVEDGSYLRLKQVTLSYDIPVDKMNLGNTFKSINIYASGRNLALWSKFRLGDPEVNNFSAGSGFNSVSQGFASGQYPYSRSIVTGIKVEF</sequence>
<comment type="similarity">
    <text evidence="7">Belongs to the TonB-dependent receptor family.</text>
</comment>
<dbReference type="NCBIfam" id="TIGR04056">
    <property type="entry name" value="OMP_RagA_SusC"/>
    <property type="match status" value="1"/>
</dbReference>
<evidence type="ECO:0000256" key="5">
    <source>
        <dbReference type="ARBA" id="ARBA00023136"/>
    </source>
</evidence>
<organism evidence="10 11">
    <name type="scientific">Christiangramia antarctica</name>
    <dbReference type="NCBI Taxonomy" id="2058158"/>
    <lineage>
        <taxon>Bacteria</taxon>
        <taxon>Pseudomonadati</taxon>
        <taxon>Bacteroidota</taxon>
        <taxon>Flavobacteriia</taxon>
        <taxon>Flavobacteriales</taxon>
        <taxon>Flavobacteriaceae</taxon>
        <taxon>Christiangramia</taxon>
    </lineage>
</organism>
<dbReference type="InterPro" id="IPR008969">
    <property type="entry name" value="CarboxyPept-like_regulatory"/>
</dbReference>
<dbReference type="InterPro" id="IPR023997">
    <property type="entry name" value="TonB-dep_OMP_SusC/RagA_CS"/>
</dbReference>
<keyword evidence="3 7" id="KW-1134">Transmembrane beta strand</keyword>
<name>A0ABW5X3J2_9FLAO</name>
<dbReference type="NCBIfam" id="TIGR04057">
    <property type="entry name" value="SusC_RagA_signa"/>
    <property type="match status" value="1"/>
</dbReference>
<feature type="domain" description="TonB-dependent receptor plug" evidence="9">
    <location>
        <begin position="110"/>
        <end position="219"/>
    </location>
</feature>
<evidence type="ECO:0000256" key="2">
    <source>
        <dbReference type="ARBA" id="ARBA00022448"/>
    </source>
</evidence>
<evidence type="ECO:0000256" key="4">
    <source>
        <dbReference type="ARBA" id="ARBA00022692"/>
    </source>
</evidence>
<evidence type="ECO:0000256" key="6">
    <source>
        <dbReference type="ARBA" id="ARBA00023237"/>
    </source>
</evidence>